<proteinExistence type="predicted"/>
<dbReference type="KEGG" id="svp:Pan189_43120"/>
<name>A0A517R7N4_9PLAN</name>
<evidence type="ECO:0000256" key="3">
    <source>
        <dbReference type="ARBA" id="ARBA00022989"/>
    </source>
</evidence>
<keyword evidence="8" id="KW-1185">Reference proteome</keyword>
<dbReference type="GO" id="GO:0016020">
    <property type="term" value="C:membrane"/>
    <property type="evidence" value="ECO:0007669"/>
    <property type="project" value="UniProtKB-SubCell"/>
</dbReference>
<feature type="domain" description="TM2" evidence="6">
    <location>
        <begin position="25"/>
        <end position="72"/>
    </location>
</feature>
<feature type="transmembrane region" description="Helical" evidence="5">
    <location>
        <begin position="28"/>
        <end position="46"/>
    </location>
</feature>
<gene>
    <name evidence="7" type="ORF">Pan189_43120</name>
</gene>
<evidence type="ECO:0000256" key="5">
    <source>
        <dbReference type="SAM" id="Phobius"/>
    </source>
</evidence>
<evidence type="ECO:0000256" key="1">
    <source>
        <dbReference type="ARBA" id="ARBA00004141"/>
    </source>
</evidence>
<dbReference type="Pfam" id="PF05154">
    <property type="entry name" value="TM2"/>
    <property type="match status" value="1"/>
</dbReference>
<accession>A0A517R7N4</accession>
<dbReference type="EMBL" id="CP036268">
    <property type="protein sequence ID" value="QDT39900.1"/>
    <property type="molecule type" value="Genomic_DNA"/>
</dbReference>
<dbReference type="InterPro" id="IPR007829">
    <property type="entry name" value="TM2"/>
</dbReference>
<evidence type="ECO:0000313" key="8">
    <source>
        <dbReference type="Proteomes" id="UP000317318"/>
    </source>
</evidence>
<evidence type="ECO:0000259" key="6">
    <source>
        <dbReference type="Pfam" id="PF05154"/>
    </source>
</evidence>
<feature type="transmembrane region" description="Helical" evidence="5">
    <location>
        <begin position="52"/>
        <end position="75"/>
    </location>
</feature>
<dbReference type="OrthoDB" id="9816361at2"/>
<reference evidence="7 8" key="1">
    <citation type="submission" date="2019-02" db="EMBL/GenBank/DDBJ databases">
        <title>Deep-cultivation of Planctomycetes and their phenomic and genomic characterization uncovers novel biology.</title>
        <authorList>
            <person name="Wiegand S."/>
            <person name="Jogler M."/>
            <person name="Boedeker C."/>
            <person name="Pinto D."/>
            <person name="Vollmers J."/>
            <person name="Rivas-Marin E."/>
            <person name="Kohn T."/>
            <person name="Peeters S.H."/>
            <person name="Heuer A."/>
            <person name="Rast P."/>
            <person name="Oberbeckmann S."/>
            <person name="Bunk B."/>
            <person name="Jeske O."/>
            <person name="Meyerdierks A."/>
            <person name="Storesund J.E."/>
            <person name="Kallscheuer N."/>
            <person name="Luecker S."/>
            <person name="Lage O.M."/>
            <person name="Pohl T."/>
            <person name="Merkel B.J."/>
            <person name="Hornburger P."/>
            <person name="Mueller R.-W."/>
            <person name="Bruemmer F."/>
            <person name="Labrenz M."/>
            <person name="Spormann A.M."/>
            <person name="Op den Camp H."/>
            <person name="Overmann J."/>
            <person name="Amann R."/>
            <person name="Jetten M.S.M."/>
            <person name="Mascher T."/>
            <person name="Medema M.H."/>
            <person name="Devos D.P."/>
            <person name="Kaster A.-K."/>
            <person name="Ovreas L."/>
            <person name="Rohde M."/>
            <person name="Galperin M.Y."/>
            <person name="Jogler C."/>
        </authorList>
    </citation>
    <scope>NUCLEOTIDE SEQUENCE [LARGE SCALE GENOMIC DNA]</scope>
    <source>
        <strain evidence="7 8">Pan189</strain>
    </source>
</reference>
<evidence type="ECO:0000256" key="2">
    <source>
        <dbReference type="ARBA" id="ARBA00022692"/>
    </source>
</evidence>
<sequence length="111" mass="11861">MSGDPSDTQQPPPQPVYRAAPPGAEKKLAAGLIAILLPGLGIHKFILDMPVAGAIMLAITVSCGFFGFCLIIPILGAIAMQVISIAEGIIYLTKTDEEFVETYVVGKREWF</sequence>
<evidence type="ECO:0000256" key="4">
    <source>
        <dbReference type="ARBA" id="ARBA00023136"/>
    </source>
</evidence>
<protein>
    <submittedName>
        <fullName evidence="7">TM2 domain protein</fullName>
    </submittedName>
</protein>
<dbReference type="AlphaFoldDB" id="A0A517R7N4"/>
<keyword evidence="4 5" id="KW-0472">Membrane</keyword>
<organism evidence="7 8">
    <name type="scientific">Stratiformator vulcanicus</name>
    <dbReference type="NCBI Taxonomy" id="2527980"/>
    <lineage>
        <taxon>Bacteria</taxon>
        <taxon>Pseudomonadati</taxon>
        <taxon>Planctomycetota</taxon>
        <taxon>Planctomycetia</taxon>
        <taxon>Planctomycetales</taxon>
        <taxon>Planctomycetaceae</taxon>
        <taxon>Stratiformator</taxon>
    </lineage>
</organism>
<dbReference type="RefSeq" id="WP_145366008.1">
    <property type="nucleotide sequence ID" value="NZ_CP036268.1"/>
</dbReference>
<keyword evidence="3 5" id="KW-1133">Transmembrane helix</keyword>
<evidence type="ECO:0000313" key="7">
    <source>
        <dbReference type="EMBL" id="QDT39900.1"/>
    </source>
</evidence>
<keyword evidence="2 5" id="KW-0812">Transmembrane</keyword>
<dbReference type="Proteomes" id="UP000317318">
    <property type="component" value="Chromosome"/>
</dbReference>
<comment type="subcellular location">
    <subcellularLocation>
        <location evidence="1">Membrane</location>
        <topology evidence="1">Multi-pass membrane protein</topology>
    </subcellularLocation>
</comment>